<dbReference type="Proteomes" id="UP000037146">
    <property type="component" value="Unassembled WGS sequence"/>
</dbReference>
<dbReference type="NCBIfam" id="NF005085">
    <property type="entry name" value="PRK06520.1"/>
    <property type="match status" value="1"/>
</dbReference>
<keyword evidence="2" id="KW-0808">Transferase</keyword>
<evidence type="ECO:0000313" key="2">
    <source>
        <dbReference type="EMBL" id="KMY50176.1"/>
    </source>
</evidence>
<dbReference type="GO" id="GO:0032259">
    <property type="term" value="P:methylation"/>
    <property type="evidence" value="ECO:0007669"/>
    <property type="project" value="UniProtKB-KW"/>
</dbReference>
<dbReference type="GO" id="GO:0003871">
    <property type="term" value="F:5-methyltetrahydropteroyltriglutamate-homocysteine S-methyltransferase activity"/>
    <property type="evidence" value="ECO:0007669"/>
    <property type="project" value="UniProtKB-EC"/>
</dbReference>
<gene>
    <name evidence="2" type="ORF">AC625_12240</name>
</gene>
<dbReference type="PANTHER" id="PTHR43844:SF1">
    <property type="entry name" value="METHIONINE SYNTHASE"/>
    <property type="match status" value="1"/>
</dbReference>
<dbReference type="InterPro" id="IPR002629">
    <property type="entry name" value="Met_Synth_C/arc"/>
</dbReference>
<dbReference type="CDD" id="cd03311">
    <property type="entry name" value="CIMS_C_terminal_like"/>
    <property type="match status" value="1"/>
</dbReference>
<comment type="caution">
    <text evidence="2">The sequence shown here is derived from an EMBL/GenBank/DDBJ whole genome shotgun (WGS) entry which is preliminary data.</text>
</comment>
<dbReference type="Gene3D" id="3.20.20.210">
    <property type="match status" value="1"/>
</dbReference>
<sequence>MNQINANTIKTKKTFFRADQVGSFLRPQVLKDAKAKHQQGQISKSELRSIEDIEIGKLVEKQKEVGLTAVTDGEFRRKWWHLDFIEALEGIRVYEIDASGLFHGAMKKATLYTVASKLKFPENHPFLEDFKFLKSLAGDHVAKFTIPGPNMIFYSGVVNSQVYLDNPSYSSLDEVAQDIVKVYQEAIQAFYDAGCRYLQLDDTSWGALFSDDFRVKIKEKGFDPDELVKKFADITIEAVSNKPEDMAITIHICRGNFKSSWLYQGGYEPIAEELFSRVNVDAFFLEFDSDRSGDFKPLRFIKDQHVVLGLITSKTGELEDKEEIKQRVAEAAKYVKIDQLCLSPQCGFSSTEEGNVITEQDQWNKLGLVVEIANEIWK</sequence>
<dbReference type="AlphaFoldDB" id="A0A0K9GU55"/>
<dbReference type="SUPFAM" id="SSF51726">
    <property type="entry name" value="UROD/MetE-like"/>
    <property type="match status" value="1"/>
</dbReference>
<dbReference type="GO" id="GO:0008270">
    <property type="term" value="F:zinc ion binding"/>
    <property type="evidence" value="ECO:0007669"/>
    <property type="project" value="InterPro"/>
</dbReference>
<dbReference type="RefSeq" id="WP_049681523.1">
    <property type="nucleotide sequence ID" value="NZ_LFZW01000001.1"/>
</dbReference>
<keyword evidence="3" id="KW-1185">Reference proteome</keyword>
<proteinExistence type="predicted"/>
<dbReference type="PATRIC" id="fig|1679170.3.peg.2786"/>
<accession>A0A0K9GU55</accession>
<name>A0A0K9GU55_9BACI</name>
<dbReference type="STRING" id="1679170.AC625_12240"/>
<dbReference type="PANTHER" id="PTHR43844">
    <property type="entry name" value="METHIONINE SYNTHASE"/>
    <property type="match status" value="1"/>
</dbReference>
<dbReference type="Pfam" id="PF01717">
    <property type="entry name" value="Meth_synt_2"/>
    <property type="match status" value="1"/>
</dbReference>
<feature type="domain" description="Cobalamin-independent methionine synthase MetE C-terminal/archaeal" evidence="1">
    <location>
        <begin position="20"/>
        <end position="358"/>
    </location>
</feature>
<dbReference type="OrthoDB" id="6430685at2"/>
<protein>
    <submittedName>
        <fullName evidence="2">5-methyltetrahydropteroyltriglutamate--homocysteine methyltransferase</fullName>
        <ecNumber evidence="2">2.1.1.14</ecNumber>
    </submittedName>
</protein>
<dbReference type="EC" id="2.1.1.14" evidence="2"/>
<evidence type="ECO:0000313" key="3">
    <source>
        <dbReference type="Proteomes" id="UP000037146"/>
    </source>
</evidence>
<dbReference type="InterPro" id="IPR038071">
    <property type="entry name" value="UROD/MetE-like_sf"/>
</dbReference>
<organism evidence="2 3">
    <name type="scientific">Peribacillus loiseleuriae</name>
    <dbReference type="NCBI Taxonomy" id="1679170"/>
    <lineage>
        <taxon>Bacteria</taxon>
        <taxon>Bacillati</taxon>
        <taxon>Bacillota</taxon>
        <taxon>Bacilli</taxon>
        <taxon>Bacillales</taxon>
        <taxon>Bacillaceae</taxon>
        <taxon>Peribacillus</taxon>
    </lineage>
</organism>
<keyword evidence="2" id="KW-0489">Methyltransferase</keyword>
<reference evidence="3" key="1">
    <citation type="submission" date="2015-07" db="EMBL/GenBank/DDBJ databases">
        <title>Genome sequencing project for genomic taxonomy and phylogenomics of Bacillus-like bacteria.</title>
        <authorList>
            <person name="Liu B."/>
            <person name="Wang J."/>
            <person name="Zhu Y."/>
            <person name="Liu G."/>
            <person name="Chen Q."/>
            <person name="Chen Z."/>
            <person name="Lan J."/>
            <person name="Che J."/>
            <person name="Ge C."/>
            <person name="Shi H."/>
            <person name="Pan Z."/>
            <person name="Liu X."/>
        </authorList>
    </citation>
    <scope>NUCLEOTIDE SEQUENCE [LARGE SCALE GENOMIC DNA]</scope>
    <source>
        <strain evidence="3">FJAT-27997</strain>
    </source>
</reference>
<evidence type="ECO:0000259" key="1">
    <source>
        <dbReference type="Pfam" id="PF01717"/>
    </source>
</evidence>
<dbReference type="EMBL" id="LFZW01000001">
    <property type="protein sequence ID" value="KMY50176.1"/>
    <property type="molecule type" value="Genomic_DNA"/>
</dbReference>
<dbReference type="GO" id="GO:0009086">
    <property type="term" value="P:methionine biosynthetic process"/>
    <property type="evidence" value="ECO:0007669"/>
    <property type="project" value="InterPro"/>
</dbReference>